<feature type="domain" description="Bacteriophage tail tape measure C-terminal" evidence="2">
    <location>
        <begin position="80"/>
        <end position="151"/>
    </location>
</feature>
<reference evidence="3 4" key="1">
    <citation type="submission" date="2021-08" db="EMBL/GenBank/DDBJ databases">
        <title>Culture and genomic analysis of Symbiopectobacterium purcellii sp. nov. gen. nov., isolated from the leafhopper Empoasca decipiens.</title>
        <authorList>
            <person name="Nadal-Jimenez P."/>
            <person name="Siozios S."/>
            <person name="Halliday N."/>
            <person name="Camara M."/>
            <person name="Hurst G.D.D."/>
        </authorList>
    </citation>
    <scope>NUCLEOTIDE SEQUENCE [LARGE SCALE GENOMIC DNA]</scope>
    <source>
        <strain evidence="3 4">SyEd1</strain>
    </source>
</reference>
<protein>
    <submittedName>
        <fullName evidence="3">Phage tail tape measure protein</fullName>
    </submittedName>
</protein>
<feature type="region of interest" description="Disordered" evidence="1">
    <location>
        <begin position="32"/>
        <end position="80"/>
    </location>
</feature>
<dbReference type="InterPro" id="IPR006431">
    <property type="entry name" value="Phage_tape_meas_C"/>
</dbReference>
<proteinExistence type="predicted"/>
<feature type="compositionally biased region" description="Basic and acidic residues" evidence="1">
    <location>
        <begin position="32"/>
        <end position="42"/>
    </location>
</feature>
<keyword evidence="4" id="KW-1185">Reference proteome</keyword>
<dbReference type="NCBIfam" id="TIGR01541">
    <property type="entry name" value="tape_meas_lam_C"/>
    <property type="match status" value="1"/>
</dbReference>
<evidence type="ECO:0000259" key="2">
    <source>
        <dbReference type="Pfam" id="PF09718"/>
    </source>
</evidence>
<dbReference type="Proteomes" id="UP000825886">
    <property type="component" value="Chromosome"/>
</dbReference>
<evidence type="ECO:0000256" key="1">
    <source>
        <dbReference type="SAM" id="MobiDB-lite"/>
    </source>
</evidence>
<gene>
    <name evidence="3" type="ORF">K6K13_16920</name>
</gene>
<sequence>MLSMLANVALRASMVEGVNAILGFFDISTTTKDNDKDKDQGKNKQSASSNPATTAAQRNDVQRSINGQDDGTSNKNSGKTWVDGLSESWGKYSESALDSYSIIQAGGDAAFQQLDNSVMNFVRTGKLNFSSFAESVLGMLAEIAVKSALVQGMNALMGAFGFTAKANAKGGVYTSSSLSAYSGQVVDRPTLFAFAKGAGLMGEAGPEAIMPLTRNANGVLGVRAVGGVSGNTAPQVSINIASDGRISQTSSAGLAQFGSEIGSFVDQRFKSLLTREMGQGRMLSTAMKGRRS</sequence>
<accession>A0ABX9ATV6</accession>
<feature type="compositionally biased region" description="Polar residues" evidence="1">
    <location>
        <begin position="46"/>
        <end position="79"/>
    </location>
</feature>
<dbReference type="Pfam" id="PF09718">
    <property type="entry name" value="Tape_meas_lam_C"/>
    <property type="match status" value="1"/>
</dbReference>
<evidence type="ECO:0000313" key="4">
    <source>
        <dbReference type="Proteomes" id="UP000825886"/>
    </source>
</evidence>
<name>A0ABX9ATV6_9ENTR</name>
<organism evidence="3 4">
    <name type="scientific">Symbiopectobacterium purcellii</name>
    <dbReference type="NCBI Taxonomy" id="2871826"/>
    <lineage>
        <taxon>Bacteria</taxon>
        <taxon>Pseudomonadati</taxon>
        <taxon>Pseudomonadota</taxon>
        <taxon>Gammaproteobacteria</taxon>
        <taxon>Enterobacterales</taxon>
        <taxon>Enterobacteriaceae</taxon>
    </lineage>
</organism>
<evidence type="ECO:0000313" key="3">
    <source>
        <dbReference type="EMBL" id="QZN98133.1"/>
    </source>
</evidence>
<dbReference type="EMBL" id="CP081864">
    <property type="protein sequence ID" value="QZN98133.1"/>
    <property type="molecule type" value="Genomic_DNA"/>
</dbReference>